<proteinExistence type="predicted"/>
<dbReference type="eggNOG" id="arCOG04362">
    <property type="taxonomic scope" value="Archaea"/>
</dbReference>
<dbReference type="KEGG" id="ast:Asulf_00310"/>
<dbReference type="Pfam" id="PF08350">
    <property type="entry name" value="FilR1_middle"/>
    <property type="match status" value="1"/>
</dbReference>
<gene>
    <name evidence="2" type="ORF">Asulf_00310</name>
</gene>
<feature type="domain" description="Methanogenesis regulatory protein FilR1 middle" evidence="1">
    <location>
        <begin position="204"/>
        <end position="260"/>
    </location>
</feature>
<dbReference type="OrthoDB" id="11410at2157"/>
<dbReference type="SUPFAM" id="SSF46785">
    <property type="entry name" value="Winged helix' DNA-binding domain"/>
    <property type="match status" value="1"/>
</dbReference>
<dbReference type="HOGENOM" id="CLU_975207_0_0_2"/>
<keyword evidence="3" id="KW-1185">Reference proteome</keyword>
<name>N0BDL7_9EURY</name>
<dbReference type="EMBL" id="CP005290">
    <property type="protein sequence ID" value="AGK60342.1"/>
    <property type="molecule type" value="Genomic_DNA"/>
</dbReference>
<dbReference type="Proteomes" id="UP000013307">
    <property type="component" value="Chromosome"/>
</dbReference>
<dbReference type="InterPro" id="IPR036390">
    <property type="entry name" value="WH_DNA-bd_sf"/>
</dbReference>
<dbReference type="RefSeq" id="WP_015589941.1">
    <property type="nucleotide sequence ID" value="NC_021169.1"/>
</dbReference>
<dbReference type="GeneID" id="15391956"/>
<dbReference type="AlphaFoldDB" id="N0BDL7"/>
<evidence type="ECO:0000313" key="3">
    <source>
        <dbReference type="Proteomes" id="UP000013307"/>
    </source>
</evidence>
<sequence length="285" mass="32847">MEFDRLVSVLKEASLPKRIEMLEIIRDSGENGIEHSKLNELVKNGLGLPPSTFYRSLNNMFSLGLIRKDDDKIYLTPIGTLLIDAIQCINDLLEFEYLDIASAFVLTIPPEMRFGVRYIKECKKVDITETSRLVYDLIAGVEKGGKYIDRIIDPDLYALMLKKRKECATEKVISSVDTVIPRLNAEIEAAKKTNFDRDTIEELEEKLEIKVLDLPLQLGVIDERIGVIMFLKDKYFTPIFITEDKKAVRWMDSVFDYYWDMAEPLDKYLEGGMEGWKRRVVEAVS</sequence>
<accession>N0BDL7</accession>
<reference evidence="2 3" key="1">
    <citation type="journal article" date="2013" name="Genome Announc.">
        <title>Complete Genome Sequence of the Thermophilic and Facultatively Chemolithoautotrophic Sulfate Reducer Archaeoglobus sulfaticallidus Strain PM70-1T.</title>
        <authorList>
            <person name="Stokke R."/>
            <person name="Hocking W.P."/>
            <person name="Steinsbu B.O."/>
            <person name="Steen I.H."/>
        </authorList>
    </citation>
    <scope>NUCLEOTIDE SEQUENCE [LARGE SCALE GENOMIC DNA]</scope>
    <source>
        <strain evidence="2">PM70-1</strain>
    </source>
</reference>
<dbReference type="STRING" id="387631.Asulf_00310"/>
<evidence type="ECO:0000313" key="2">
    <source>
        <dbReference type="EMBL" id="AGK60342.1"/>
    </source>
</evidence>
<organism evidence="2 3">
    <name type="scientific">Archaeoglobus sulfaticallidus PM70-1</name>
    <dbReference type="NCBI Taxonomy" id="387631"/>
    <lineage>
        <taxon>Archaea</taxon>
        <taxon>Methanobacteriati</taxon>
        <taxon>Methanobacteriota</taxon>
        <taxon>Archaeoglobi</taxon>
        <taxon>Archaeoglobales</taxon>
        <taxon>Archaeoglobaceae</taxon>
        <taxon>Archaeoglobus</taxon>
    </lineage>
</organism>
<dbReference type="InterPro" id="IPR013561">
    <property type="entry name" value="FilR1_middle_dom"/>
</dbReference>
<evidence type="ECO:0000259" key="1">
    <source>
        <dbReference type="Pfam" id="PF08350"/>
    </source>
</evidence>
<protein>
    <recommendedName>
        <fullName evidence="1">Methanogenesis regulatory protein FilR1 middle domain-containing protein</fullName>
    </recommendedName>
</protein>